<name>A0A1F7GFR1_9BACT</name>
<feature type="transmembrane region" description="Helical" evidence="6">
    <location>
        <begin position="93"/>
        <end position="114"/>
    </location>
</feature>
<feature type="transmembrane region" description="Helical" evidence="6">
    <location>
        <begin position="265"/>
        <end position="286"/>
    </location>
</feature>
<feature type="transmembrane region" description="Helical" evidence="6">
    <location>
        <begin position="182"/>
        <end position="205"/>
    </location>
</feature>
<feature type="transmembrane region" description="Helical" evidence="6">
    <location>
        <begin position="226"/>
        <end position="245"/>
    </location>
</feature>
<gene>
    <name evidence="7" type="ORF">A2866_05440</name>
</gene>
<sequence length="424" mass="48106">MLVILRKAWYSNFIRGSMFFTIASFVVNILNYLFNFLAAQGLGPKMYSEITSLFSYISIFAVPMVVFSNFLIQKLSARGRGKFIIAKSLEDFFWLKIKKWSFALICILLLTPFISRITNLSMVTGAALLPMIFLFLFGSFYNSMFQGLHMLFIFGLISIFAVSLKFSGALLVYLGFDGMQTIILFLLISSIVPLLLSILILRSYFSKTIVGKVPKIEKKIFSIIKDSQFIIIFLSTLALTLLNNVDIVFVKKVFSAHDAGIYSSWSLFAKMIFYAVGPLIAIGFIFFSSREHQKHHDITLRISLLMLFAVTIISYTLYSNFGDFLVTIFFGSKFVEVLPYLSKASLFGSFFTGISFMSYYFVAKKSYYGLILPLLIPFYVVSLFFIKKELSNIMDVNILFSLVVAVIYVGVYLKDSLDSNSKSS</sequence>
<evidence type="ECO:0000313" key="8">
    <source>
        <dbReference type="Proteomes" id="UP000177026"/>
    </source>
</evidence>
<evidence type="ECO:0000256" key="5">
    <source>
        <dbReference type="ARBA" id="ARBA00023136"/>
    </source>
</evidence>
<protein>
    <recommendedName>
        <fullName evidence="9">Polysaccharide biosynthesis protein C-terminal domain-containing protein</fullName>
    </recommendedName>
</protein>
<evidence type="ECO:0008006" key="9">
    <source>
        <dbReference type="Google" id="ProtNLM"/>
    </source>
</evidence>
<feature type="transmembrane region" description="Helical" evidence="6">
    <location>
        <begin position="298"/>
        <end position="318"/>
    </location>
</feature>
<feature type="transmembrane region" description="Helical" evidence="6">
    <location>
        <begin position="12"/>
        <end position="33"/>
    </location>
</feature>
<feature type="transmembrane region" description="Helical" evidence="6">
    <location>
        <begin position="367"/>
        <end position="386"/>
    </location>
</feature>
<evidence type="ECO:0000256" key="2">
    <source>
        <dbReference type="ARBA" id="ARBA00022475"/>
    </source>
</evidence>
<accession>A0A1F7GFR1</accession>
<feature type="transmembrane region" description="Helical" evidence="6">
    <location>
        <begin position="392"/>
        <end position="413"/>
    </location>
</feature>
<dbReference type="EMBL" id="MFZI01000079">
    <property type="protein sequence ID" value="OGK17779.1"/>
    <property type="molecule type" value="Genomic_DNA"/>
</dbReference>
<proteinExistence type="predicted"/>
<evidence type="ECO:0000256" key="3">
    <source>
        <dbReference type="ARBA" id="ARBA00022692"/>
    </source>
</evidence>
<evidence type="ECO:0000313" key="7">
    <source>
        <dbReference type="EMBL" id="OGK17779.1"/>
    </source>
</evidence>
<comment type="caution">
    <text evidence="7">The sequence shown here is derived from an EMBL/GenBank/DDBJ whole genome shotgun (WGS) entry which is preliminary data.</text>
</comment>
<dbReference type="GO" id="GO:0005886">
    <property type="term" value="C:plasma membrane"/>
    <property type="evidence" value="ECO:0007669"/>
    <property type="project" value="UniProtKB-SubCell"/>
</dbReference>
<organism evidence="7 8">
    <name type="scientific">Candidatus Roizmanbacteria bacterium RIFCSPHIGHO2_01_FULL_39_8</name>
    <dbReference type="NCBI Taxonomy" id="1802033"/>
    <lineage>
        <taxon>Bacteria</taxon>
        <taxon>Candidatus Roizmaniibacteriota</taxon>
    </lineage>
</organism>
<feature type="transmembrane region" description="Helical" evidence="6">
    <location>
        <begin position="120"/>
        <end position="141"/>
    </location>
</feature>
<feature type="transmembrane region" description="Helical" evidence="6">
    <location>
        <begin position="53"/>
        <end position="72"/>
    </location>
</feature>
<keyword evidence="4 6" id="KW-1133">Transmembrane helix</keyword>
<dbReference type="Proteomes" id="UP000177026">
    <property type="component" value="Unassembled WGS sequence"/>
</dbReference>
<dbReference type="InterPro" id="IPR050833">
    <property type="entry name" value="Poly_Biosynth_Transport"/>
</dbReference>
<keyword evidence="3 6" id="KW-0812">Transmembrane</keyword>
<dbReference type="AlphaFoldDB" id="A0A1F7GFR1"/>
<evidence type="ECO:0000256" key="6">
    <source>
        <dbReference type="SAM" id="Phobius"/>
    </source>
</evidence>
<feature type="transmembrane region" description="Helical" evidence="6">
    <location>
        <begin position="338"/>
        <end position="360"/>
    </location>
</feature>
<evidence type="ECO:0000256" key="4">
    <source>
        <dbReference type="ARBA" id="ARBA00022989"/>
    </source>
</evidence>
<dbReference type="PANTHER" id="PTHR30250:SF11">
    <property type="entry name" value="O-ANTIGEN TRANSPORTER-RELATED"/>
    <property type="match status" value="1"/>
</dbReference>
<keyword evidence="5 6" id="KW-0472">Membrane</keyword>
<reference evidence="7 8" key="1">
    <citation type="journal article" date="2016" name="Nat. Commun.">
        <title>Thousands of microbial genomes shed light on interconnected biogeochemical processes in an aquifer system.</title>
        <authorList>
            <person name="Anantharaman K."/>
            <person name="Brown C.T."/>
            <person name="Hug L.A."/>
            <person name="Sharon I."/>
            <person name="Castelle C.J."/>
            <person name="Probst A.J."/>
            <person name="Thomas B.C."/>
            <person name="Singh A."/>
            <person name="Wilkins M.J."/>
            <person name="Karaoz U."/>
            <person name="Brodie E.L."/>
            <person name="Williams K.H."/>
            <person name="Hubbard S.S."/>
            <person name="Banfield J.F."/>
        </authorList>
    </citation>
    <scope>NUCLEOTIDE SEQUENCE [LARGE SCALE GENOMIC DNA]</scope>
</reference>
<keyword evidence="2" id="KW-1003">Cell membrane</keyword>
<comment type="subcellular location">
    <subcellularLocation>
        <location evidence="1">Cell membrane</location>
        <topology evidence="1">Multi-pass membrane protein</topology>
    </subcellularLocation>
</comment>
<feature type="transmembrane region" description="Helical" evidence="6">
    <location>
        <begin position="153"/>
        <end position="176"/>
    </location>
</feature>
<dbReference type="PANTHER" id="PTHR30250">
    <property type="entry name" value="PST FAMILY PREDICTED COLANIC ACID TRANSPORTER"/>
    <property type="match status" value="1"/>
</dbReference>
<evidence type="ECO:0000256" key="1">
    <source>
        <dbReference type="ARBA" id="ARBA00004651"/>
    </source>
</evidence>